<proteinExistence type="predicted"/>
<evidence type="ECO:0000313" key="1">
    <source>
        <dbReference type="EMBL" id="GMF45875.1"/>
    </source>
</evidence>
<dbReference type="EMBL" id="BSXT01001890">
    <property type="protein sequence ID" value="GMF45875.1"/>
    <property type="molecule type" value="Genomic_DNA"/>
</dbReference>
<keyword evidence="2" id="KW-1185">Reference proteome</keyword>
<accession>A0A9W6XV20</accession>
<protein>
    <submittedName>
        <fullName evidence="1">Unnamed protein product</fullName>
    </submittedName>
</protein>
<sequence>MYSRNIKKTRSIQTSQLATLKSEADLVFCCVTGFDAKDMLKSLICPGMAPYAKDMNLPSFPMLWSPQDEMHDSTNIIRYKKRDFTDLDTSIPFLNHAIALVG</sequence>
<gene>
    <name evidence="1" type="ORF">Pfra01_001663800</name>
</gene>
<comment type="caution">
    <text evidence="1">The sequence shown here is derived from an EMBL/GenBank/DDBJ whole genome shotgun (WGS) entry which is preliminary data.</text>
</comment>
<dbReference type="Proteomes" id="UP001165121">
    <property type="component" value="Unassembled WGS sequence"/>
</dbReference>
<evidence type="ECO:0000313" key="2">
    <source>
        <dbReference type="Proteomes" id="UP001165121"/>
    </source>
</evidence>
<name>A0A9W6XV20_9STRA</name>
<dbReference type="AlphaFoldDB" id="A0A9W6XV20"/>
<reference evidence="1" key="1">
    <citation type="submission" date="2023-04" db="EMBL/GenBank/DDBJ databases">
        <title>Phytophthora fragariaefolia NBRC 109709.</title>
        <authorList>
            <person name="Ichikawa N."/>
            <person name="Sato H."/>
            <person name="Tonouchi N."/>
        </authorList>
    </citation>
    <scope>NUCLEOTIDE SEQUENCE</scope>
    <source>
        <strain evidence="1">NBRC 109709</strain>
    </source>
</reference>
<organism evidence="1 2">
    <name type="scientific">Phytophthora fragariaefolia</name>
    <dbReference type="NCBI Taxonomy" id="1490495"/>
    <lineage>
        <taxon>Eukaryota</taxon>
        <taxon>Sar</taxon>
        <taxon>Stramenopiles</taxon>
        <taxon>Oomycota</taxon>
        <taxon>Peronosporomycetes</taxon>
        <taxon>Peronosporales</taxon>
        <taxon>Peronosporaceae</taxon>
        <taxon>Phytophthora</taxon>
    </lineage>
</organism>